<evidence type="ECO:0000259" key="3">
    <source>
        <dbReference type="SMART" id="SM00858"/>
    </source>
</evidence>
<dbReference type="InterPro" id="IPR044144">
    <property type="entry name" value="SAF_UxaA/GarD"/>
</dbReference>
<organism evidence="4 5">
    <name type="scientific">Hominibacterium faecale</name>
    <dbReference type="NCBI Taxonomy" id="2839743"/>
    <lineage>
        <taxon>Bacteria</taxon>
        <taxon>Bacillati</taxon>
        <taxon>Bacillota</taxon>
        <taxon>Clostridia</taxon>
        <taxon>Peptostreptococcales</taxon>
        <taxon>Anaerovoracaceae</taxon>
        <taxon>Hominibacterium</taxon>
    </lineage>
</organism>
<dbReference type="GO" id="GO:0016829">
    <property type="term" value="F:lyase activity"/>
    <property type="evidence" value="ECO:0007669"/>
    <property type="project" value="UniProtKB-KW"/>
</dbReference>
<dbReference type="Proteomes" id="UP001065549">
    <property type="component" value="Unassembled WGS sequence"/>
</dbReference>
<gene>
    <name evidence="4" type="ORF">OBO34_03055</name>
</gene>
<dbReference type="InterPro" id="IPR052172">
    <property type="entry name" value="UxaA_altronate/galactarate_dh"/>
</dbReference>
<dbReference type="CDD" id="cd11613">
    <property type="entry name" value="SAF_AH_GD"/>
    <property type="match status" value="1"/>
</dbReference>
<evidence type="ECO:0000313" key="5">
    <source>
        <dbReference type="Proteomes" id="UP001065549"/>
    </source>
</evidence>
<evidence type="ECO:0000313" key="4">
    <source>
        <dbReference type="EMBL" id="MCU7377329.1"/>
    </source>
</evidence>
<dbReference type="RefSeq" id="WP_253020730.1">
    <property type="nucleotide sequence ID" value="NZ_JAOSHN010000001.1"/>
</dbReference>
<name>A0A9J6QJM6_9FIRM</name>
<dbReference type="GO" id="GO:0019698">
    <property type="term" value="P:D-galacturonate catabolic process"/>
    <property type="evidence" value="ECO:0007669"/>
    <property type="project" value="TreeGrafter"/>
</dbReference>
<dbReference type="EMBL" id="JAOSHN010000001">
    <property type="protein sequence ID" value="MCU7377329.1"/>
    <property type="molecule type" value="Genomic_DNA"/>
</dbReference>
<dbReference type="Pfam" id="PF08666">
    <property type="entry name" value="SAF"/>
    <property type="match status" value="1"/>
</dbReference>
<reference evidence="4" key="1">
    <citation type="submission" date="2022-09" db="EMBL/GenBank/DDBJ databases">
        <title>Culturomic study of gut microbiota in children with autism spectrum disorder.</title>
        <authorList>
            <person name="Efimov B.A."/>
            <person name="Chaplin A.V."/>
            <person name="Sokolova S.R."/>
            <person name="Pikina A.P."/>
            <person name="Korzhanova M."/>
            <person name="Belova V."/>
            <person name="Korostin D."/>
        </authorList>
    </citation>
    <scope>NUCLEOTIDE SEQUENCE</scope>
    <source>
        <strain evidence="4">ASD5510</strain>
    </source>
</reference>
<dbReference type="Pfam" id="PF04295">
    <property type="entry name" value="GD_AH_second"/>
    <property type="match status" value="1"/>
</dbReference>
<protein>
    <submittedName>
        <fullName evidence="4">Altronate dehydratase family protein</fullName>
    </submittedName>
</protein>
<evidence type="ECO:0000256" key="1">
    <source>
        <dbReference type="ARBA" id="ARBA00010986"/>
    </source>
</evidence>
<dbReference type="SMART" id="SM00858">
    <property type="entry name" value="SAF"/>
    <property type="match status" value="1"/>
</dbReference>
<evidence type="ECO:0000256" key="2">
    <source>
        <dbReference type="ARBA" id="ARBA00023239"/>
    </source>
</evidence>
<dbReference type="InterPro" id="IPR007392">
    <property type="entry name" value="GD_AH_second"/>
</dbReference>
<dbReference type="PANTHER" id="PTHR30536">
    <property type="entry name" value="ALTRONATE/GALACTARATE DEHYDRATASE"/>
    <property type="match status" value="1"/>
</dbReference>
<comment type="caution">
    <text evidence="4">The sequence shown here is derived from an EMBL/GenBank/DDBJ whole genome shotgun (WGS) entry which is preliminary data.</text>
</comment>
<dbReference type="AlphaFoldDB" id="A0A9J6QJM6"/>
<sequence length="483" mass="52976">MDWIKINEKDNVAVALNDLVKKEKIPQGHKFALKKISKGETIIKYGCPIGRAEKDIQEGQWVHTHNVKTLLGDTEDYQYRKALKTQELRGSKASFFSGYVREDGRCAVRNEVWIIATVGCVNSVAQELAEKAKEYARGKVDGVYAITHPYGCSQMGEDQENTRRALAALAGHPNAGGVLLLGLGCENCNLDVLKDYLPGQPASLERIKFLQCQDTEDELEDGALLVRDLIDYAKSFRREPVPVSRLVVGLKCGGSDGLSGITANPLVGRFSDRLCGQGGSVILTEVPEMFGAERLLMNRCRDEETFAKTVGLINQFKDYFRRHGQVIYENPSPGNKAGGITTLEDKSLGCVQKGGSSLVNDVLQYGEPVKVPGLNLLSSPGNDLVASTALALSGAHLILFTTGRGTPFGSLVPTVKIASNHVIYEKKNNWFDFDGGFMADEGDREKIVENFYRCVIETASGDRTKSENRGYRDIAIFKQGVTL</sequence>
<proteinExistence type="inferred from homology"/>
<dbReference type="InterPro" id="IPR048332">
    <property type="entry name" value="GD_AH_C"/>
</dbReference>
<keyword evidence="5" id="KW-1185">Reference proteome</keyword>
<dbReference type="InterPro" id="IPR013974">
    <property type="entry name" value="SAF"/>
</dbReference>
<feature type="domain" description="SAF" evidence="3">
    <location>
        <begin position="10"/>
        <end position="68"/>
    </location>
</feature>
<dbReference type="Pfam" id="PF20629">
    <property type="entry name" value="GD_AH_C"/>
    <property type="match status" value="1"/>
</dbReference>
<keyword evidence="2" id="KW-0456">Lyase</keyword>
<dbReference type="Gene3D" id="2.30.130.110">
    <property type="match status" value="1"/>
</dbReference>
<comment type="similarity">
    <text evidence="1">Belongs to the UxaA family.</text>
</comment>
<dbReference type="PANTHER" id="PTHR30536:SF5">
    <property type="entry name" value="ALTRONATE DEHYDRATASE"/>
    <property type="match status" value="1"/>
</dbReference>
<accession>A0A9J6QJM6</accession>